<protein>
    <submittedName>
        <fullName evidence="5">2-hydroxyacyl-CoA dehydratase subunit D</fullName>
    </submittedName>
</protein>
<dbReference type="EMBL" id="JBHSRS010000083">
    <property type="protein sequence ID" value="MFC6283498.1"/>
    <property type="molecule type" value="Genomic_DNA"/>
</dbReference>
<sequence>MNTSTIEEPVVKRSNRLKATKLNNKMVTDYWEDLFKAKENGKLVCWYEGVAINPILQAADIAWCHGEAAAALMAARNEEGPAQEAAEAAGYDRELCSYARTHIGCGILSQRSTEEAKNIMLPSDPAERRSLASRIPVPDMIISAYPFCSTGQQWDDMIYRQFGKKVPVFNISLPWIWGNKPSAKYMSGPEYRESVDFLVQQLRGCISFIEGITGKPFDHDKLREIMGFIKKAAEIKIEAMRLCNAKPSPANFFEWTNSIAPVNFLPGNQDIVDYFTIKRDEIQDRVNNGIGSVPVEKYRLFWDGIMNWNKIGWLSDKMAGYDACMVAGRYTHMGFWHETEVIDLSDPLDGMAQNYLTCPISISAPQMIDKVIEHCEFYDIDGLVLHGARTCRAFSYPQFMLAEAVTKRLGIQTCMFEGDMVDESYYKDEVVNSRVEAMLEAIEARRQRNRF</sequence>
<name>A0ABW1U2R8_9BURK</name>
<dbReference type="PANTHER" id="PTHR30548">
    <property type="entry name" value="2-HYDROXYGLUTARYL-COA DEHYDRATASE, D-COMPONENT-RELATED"/>
    <property type="match status" value="1"/>
</dbReference>
<reference evidence="6" key="1">
    <citation type="journal article" date="2019" name="Int. J. Syst. Evol. Microbiol.">
        <title>The Global Catalogue of Microorganisms (GCM) 10K type strain sequencing project: providing services to taxonomists for standard genome sequencing and annotation.</title>
        <authorList>
            <consortium name="The Broad Institute Genomics Platform"/>
            <consortium name="The Broad Institute Genome Sequencing Center for Infectious Disease"/>
            <person name="Wu L."/>
            <person name="Ma J."/>
        </authorList>
    </citation>
    <scope>NUCLEOTIDE SEQUENCE [LARGE SCALE GENOMIC DNA]</scope>
    <source>
        <strain evidence="6">CCUG 39402</strain>
    </source>
</reference>
<keyword evidence="3" id="KW-0408">Iron</keyword>
<evidence type="ECO:0000313" key="5">
    <source>
        <dbReference type="EMBL" id="MFC6283498.1"/>
    </source>
</evidence>
<comment type="similarity">
    <text evidence="1">Belongs to the FldB/FldC dehydratase alpha/beta subunit family.</text>
</comment>
<organism evidence="5 6">
    <name type="scientific">Polaromonas aquatica</name>
    <dbReference type="NCBI Taxonomy" id="332657"/>
    <lineage>
        <taxon>Bacteria</taxon>
        <taxon>Pseudomonadati</taxon>
        <taxon>Pseudomonadota</taxon>
        <taxon>Betaproteobacteria</taxon>
        <taxon>Burkholderiales</taxon>
        <taxon>Comamonadaceae</taxon>
        <taxon>Polaromonas</taxon>
    </lineage>
</organism>
<dbReference type="RefSeq" id="WP_371438124.1">
    <property type="nucleotide sequence ID" value="NZ_JBHSRS010000083.1"/>
</dbReference>
<keyword evidence="6" id="KW-1185">Reference proteome</keyword>
<evidence type="ECO:0000256" key="2">
    <source>
        <dbReference type="ARBA" id="ARBA00022723"/>
    </source>
</evidence>
<evidence type="ECO:0000256" key="3">
    <source>
        <dbReference type="ARBA" id="ARBA00023004"/>
    </source>
</evidence>
<keyword evidence="4" id="KW-0411">Iron-sulfur</keyword>
<dbReference type="Pfam" id="PF06050">
    <property type="entry name" value="HGD-D"/>
    <property type="match status" value="1"/>
</dbReference>
<evidence type="ECO:0000313" key="6">
    <source>
        <dbReference type="Proteomes" id="UP001596270"/>
    </source>
</evidence>
<evidence type="ECO:0000256" key="1">
    <source>
        <dbReference type="ARBA" id="ARBA00005806"/>
    </source>
</evidence>
<proteinExistence type="inferred from homology"/>
<keyword evidence="2" id="KW-0479">Metal-binding</keyword>
<gene>
    <name evidence="5" type="ORF">ACFQND_19900</name>
</gene>
<dbReference type="Proteomes" id="UP001596270">
    <property type="component" value="Unassembled WGS sequence"/>
</dbReference>
<dbReference type="PANTHER" id="PTHR30548:SF4">
    <property type="entry name" value="SUBUNIT OF OXYGEN-SENSITIVE 2-HYDROXYISOCAPROYL-COA DEHYDRATASE"/>
    <property type="match status" value="1"/>
</dbReference>
<accession>A0ABW1U2R8</accession>
<dbReference type="Gene3D" id="3.40.50.11900">
    <property type="match status" value="1"/>
</dbReference>
<comment type="caution">
    <text evidence="5">The sequence shown here is derived from an EMBL/GenBank/DDBJ whole genome shotgun (WGS) entry which is preliminary data.</text>
</comment>
<dbReference type="InterPro" id="IPR010327">
    <property type="entry name" value="FldB/FldC_alpha/beta"/>
</dbReference>
<evidence type="ECO:0000256" key="4">
    <source>
        <dbReference type="ARBA" id="ARBA00023014"/>
    </source>
</evidence>